<dbReference type="PANTHER" id="PTHR10622:SF11">
    <property type="entry name" value="HET-DOMAIN-CONTAINING PROTEIN"/>
    <property type="match status" value="1"/>
</dbReference>
<dbReference type="InterPro" id="IPR010730">
    <property type="entry name" value="HET"/>
</dbReference>
<dbReference type="Pfam" id="PF13374">
    <property type="entry name" value="TPR_10"/>
    <property type="match status" value="2"/>
</dbReference>
<dbReference type="Proteomes" id="UP000503462">
    <property type="component" value="Chromosome 5"/>
</dbReference>
<evidence type="ECO:0000313" key="3">
    <source>
        <dbReference type="Proteomes" id="UP000503462"/>
    </source>
</evidence>
<dbReference type="EMBL" id="CP051143">
    <property type="protein sequence ID" value="QIX02224.1"/>
    <property type="molecule type" value="Genomic_DNA"/>
</dbReference>
<dbReference type="OrthoDB" id="626167at2759"/>
<protein>
    <recommendedName>
        <fullName evidence="1">Heterokaryon incompatibility domain-containing protein</fullName>
    </recommendedName>
</protein>
<name>A0A6H0Y5D6_9PEZI</name>
<feature type="domain" description="Heterokaryon incompatibility" evidence="1">
    <location>
        <begin position="27"/>
        <end position="113"/>
    </location>
</feature>
<organism evidence="2 3">
    <name type="scientific">Peltaster fructicola</name>
    <dbReference type="NCBI Taxonomy" id="286661"/>
    <lineage>
        <taxon>Eukaryota</taxon>
        <taxon>Fungi</taxon>
        <taxon>Dikarya</taxon>
        <taxon>Ascomycota</taxon>
        <taxon>Pezizomycotina</taxon>
        <taxon>Dothideomycetes</taxon>
        <taxon>Dothideomycetes incertae sedis</taxon>
        <taxon>Peltaster</taxon>
    </lineage>
</organism>
<gene>
    <name evidence="2" type="ORF">AMS68_007741</name>
</gene>
<dbReference type="SUPFAM" id="SSF48452">
    <property type="entry name" value="TPR-like"/>
    <property type="match status" value="2"/>
</dbReference>
<keyword evidence="3" id="KW-1185">Reference proteome</keyword>
<proteinExistence type="predicted"/>
<dbReference type="InterPro" id="IPR011990">
    <property type="entry name" value="TPR-like_helical_dom_sf"/>
</dbReference>
<dbReference type="Pfam" id="PF06985">
    <property type="entry name" value="HET"/>
    <property type="match status" value="1"/>
</dbReference>
<accession>A0A6H0Y5D6</accession>
<evidence type="ECO:0000313" key="2">
    <source>
        <dbReference type="EMBL" id="QIX02224.1"/>
    </source>
</evidence>
<reference evidence="2 3" key="1">
    <citation type="journal article" date="2016" name="Sci. Rep.">
        <title>Peltaster fructicola genome reveals evolution from an invasive phytopathogen to an ectophytic parasite.</title>
        <authorList>
            <person name="Xu C."/>
            <person name="Chen H."/>
            <person name="Gleason M.L."/>
            <person name="Xu J.R."/>
            <person name="Liu H."/>
            <person name="Zhang R."/>
            <person name="Sun G."/>
        </authorList>
    </citation>
    <scope>NUCLEOTIDE SEQUENCE [LARGE SCALE GENOMIC DNA]</scope>
    <source>
        <strain evidence="2 3">LNHT1506</strain>
    </source>
</reference>
<sequence>MRLLKRDNGNVNLTKDLTDAEAFKLKYAILSHTWGSEEEEVTLEDVENGETSKPGWRKIQFCIDQSARDGLEYFWVDTCCINKRSGPELTKSLISMYRWYAHADRCYVYLTDTAHLASSRWFTRGWTLQELIAPTILEFFCEGTSLGTKTSLETEICEITLIPIEVLRGRALSEYSVKERMRWQEGRQTKEPEDFVYAMLGLLDVAMPILYGEGLSKAHERLERELLIHQHNISVPPMRTLRSMAAAEEAYLFALHRKEQAPGYHVSTLQTVHDLGTLYLRQGRPARAEAMLQRALDGREDLLGLKHISTLETVLHLGVLYRFQLQITKAEEALSRALQGREEALGVDDASTLDSVYELAWLQLLRGKFAHAEAGFMRVLHAREAVHGPDHVATLSAVHALGASLSAQLKFPEAIGRLQQALSGRERLLGLEHIDTLTSASELGITCVFRGLSSKVLHAASSDKMHKQCSGHDEQSYPDTNATTKLLTRALSGHEKALGPHHFTTLESAERLATMYASHGNDLAKAEDLYLRVQRSNEHTNRFPPEHPRALLPLQKLARVRQSQGLFEEAERLLEQCHKAYSKLDKPCAAFTLTVLLSWAECTTN</sequence>
<dbReference type="AlphaFoldDB" id="A0A6H0Y5D6"/>
<dbReference type="Gene3D" id="1.25.40.10">
    <property type="entry name" value="Tetratricopeptide repeat domain"/>
    <property type="match status" value="2"/>
</dbReference>
<evidence type="ECO:0000259" key="1">
    <source>
        <dbReference type="Pfam" id="PF06985"/>
    </source>
</evidence>
<dbReference type="PANTHER" id="PTHR10622">
    <property type="entry name" value="HET DOMAIN-CONTAINING PROTEIN"/>
    <property type="match status" value="1"/>
</dbReference>